<dbReference type="Proteomes" id="UP000050640">
    <property type="component" value="Unplaced"/>
</dbReference>
<dbReference type="Gene3D" id="2.60.40.10">
    <property type="entry name" value="Immunoglobulins"/>
    <property type="match status" value="1"/>
</dbReference>
<name>A0A0R3RQQ0_9BILA</name>
<protein>
    <recommendedName>
        <fullName evidence="1">Major sperm protein</fullName>
    </recommendedName>
</protein>
<dbReference type="PANTHER" id="PTHR22947">
    <property type="entry name" value="MAJOR SPERM PROTEIN"/>
    <property type="match status" value="1"/>
</dbReference>
<dbReference type="STRING" id="1147741.A0A0R3RQQ0"/>
<dbReference type="WBParaSite" id="EEL_0000401801-mRNA-1">
    <property type="protein sequence ID" value="EEL_0000401801-mRNA-1"/>
    <property type="gene ID" value="EEL_0000401801"/>
</dbReference>
<comment type="function">
    <text evidence="1">Central component in molecular interactions underlying sperm crawling. Forms an extensive filament system that extends from sperm villipoda, along the leading edge of the pseudopod.</text>
</comment>
<dbReference type="Pfam" id="PF00635">
    <property type="entry name" value="Motile_Sperm"/>
    <property type="match status" value="1"/>
</dbReference>
<evidence type="ECO:0000256" key="1">
    <source>
        <dbReference type="RuleBase" id="RU003425"/>
    </source>
</evidence>
<keyword evidence="1" id="KW-0963">Cytoplasm</keyword>
<evidence type="ECO:0000313" key="3">
    <source>
        <dbReference type="Proteomes" id="UP000050640"/>
    </source>
</evidence>
<dbReference type="InterPro" id="IPR051774">
    <property type="entry name" value="Sperm-specific_class_P"/>
</dbReference>
<dbReference type="PANTHER" id="PTHR22947:SF12">
    <property type="entry name" value="MAJOR SPERM PROTEIN"/>
    <property type="match status" value="1"/>
</dbReference>
<reference evidence="4" key="1">
    <citation type="submission" date="2017-02" db="UniProtKB">
        <authorList>
            <consortium name="WormBaseParasite"/>
        </authorList>
    </citation>
    <scope>IDENTIFICATION</scope>
</reference>
<evidence type="ECO:0000259" key="2">
    <source>
        <dbReference type="PROSITE" id="PS50202"/>
    </source>
</evidence>
<evidence type="ECO:0000313" key="4">
    <source>
        <dbReference type="WBParaSite" id="EEL_0000401801-mRNA-1"/>
    </source>
</evidence>
<dbReference type="PROSITE" id="PS50202">
    <property type="entry name" value="MSP"/>
    <property type="match status" value="1"/>
</dbReference>
<dbReference type="AlphaFoldDB" id="A0A0R3RQQ0"/>
<keyword evidence="1" id="KW-0206">Cytoskeleton</keyword>
<dbReference type="InterPro" id="IPR000535">
    <property type="entry name" value="MSP_dom"/>
</dbReference>
<accession>A0A0R3RQQ0</accession>
<sequence>MAKVPAVKLRDGMKMEPGLLCWHVSGGIQKLFLTNQSKERRAIKIKCSDNRLYRVSSVFNILEPGETIGIDIVRQNGGSKPDKMLFLWTKAEKSDTNASKLFDKFSSYPMLVLPLIVNNPTD</sequence>
<feature type="domain" description="MSP" evidence="2">
    <location>
        <begin position="1"/>
        <end position="122"/>
    </location>
</feature>
<keyword evidence="3" id="KW-1185">Reference proteome</keyword>
<dbReference type="InterPro" id="IPR008962">
    <property type="entry name" value="PapD-like_sf"/>
</dbReference>
<dbReference type="InterPro" id="IPR013783">
    <property type="entry name" value="Ig-like_fold"/>
</dbReference>
<dbReference type="SUPFAM" id="SSF49354">
    <property type="entry name" value="PapD-like"/>
    <property type="match status" value="1"/>
</dbReference>
<proteinExistence type="predicted"/>
<organism evidence="3 4">
    <name type="scientific">Elaeophora elaphi</name>
    <dbReference type="NCBI Taxonomy" id="1147741"/>
    <lineage>
        <taxon>Eukaryota</taxon>
        <taxon>Metazoa</taxon>
        <taxon>Ecdysozoa</taxon>
        <taxon>Nematoda</taxon>
        <taxon>Chromadorea</taxon>
        <taxon>Rhabditida</taxon>
        <taxon>Spirurina</taxon>
        <taxon>Spiruromorpha</taxon>
        <taxon>Filarioidea</taxon>
        <taxon>Onchocercidae</taxon>
        <taxon>Elaeophora</taxon>
    </lineage>
</organism>